<evidence type="ECO:0000256" key="1">
    <source>
        <dbReference type="RuleBase" id="RU004466"/>
    </source>
</evidence>
<evidence type="ECO:0000313" key="2">
    <source>
        <dbReference type="EMBL" id="MBB5980871.1"/>
    </source>
</evidence>
<dbReference type="GO" id="GO:0004659">
    <property type="term" value="F:prenyltransferase activity"/>
    <property type="evidence" value="ECO:0007669"/>
    <property type="project" value="InterPro"/>
</dbReference>
<gene>
    <name evidence="2" type="ORF">HDA44_004212</name>
</gene>
<dbReference type="GO" id="GO:0008299">
    <property type="term" value="P:isoprenoid biosynthetic process"/>
    <property type="evidence" value="ECO:0007669"/>
    <property type="project" value="InterPro"/>
</dbReference>
<dbReference type="InterPro" id="IPR000092">
    <property type="entry name" value="Polyprenyl_synt"/>
</dbReference>
<dbReference type="CDD" id="cd00867">
    <property type="entry name" value="Trans_IPPS"/>
    <property type="match status" value="1"/>
</dbReference>
<dbReference type="Proteomes" id="UP000558997">
    <property type="component" value="Unassembled WGS sequence"/>
</dbReference>
<protein>
    <submittedName>
        <fullName evidence="2">Geranylgeranyl pyrophosphate synthase</fullName>
    </submittedName>
</protein>
<dbReference type="AlphaFoldDB" id="A0A841DSH1"/>
<accession>A0A841DSH1</accession>
<sequence>MPPFRELTAPLLRQAVDRLSDPVRIVARYHFGWCDAAGRPTEPGPGTGLHGSLVLGSAQALGAAPEDAIRSAVAVELVHHSTVLNDELMDRDHLQHGRPAAWKVFGDARAVLAGDALLTSAMSGLTHGPDACPNAAREMCRTLLALAARQDAKLAFESCPDVTVDECLAMAAGKAGSLFAGACALGGLAAGATSFQVDCLRRFGNHLGLAFQLFRYAAGGCHWATQEATRQQTKALTHLTNANPRTVDPLFCLATQIGHRPYLTSA</sequence>
<proteinExistence type="inferred from homology"/>
<dbReference type="SUPFAM" id="SSF48576">
    <property type="entry name" value="Terpenoid synthases"/>
    <property type="match status" value="1"/>
</dbReference>
<dbReference type="PANTHER" id="PTHR12001:SF86">
    <property type="entry name" value="GERANYLGERANYL DIPHOSPHATE SYNTHASE"/>
    <property type="match status" value="1"/>
</dbReference>
<comment type="similarity">
    <text evidence="1">Belongs to the FPP/GGPP synthase family.</text>
</comment>
<dbReference type="InterPro" id="IPR008949">
    <property type="entry name" value="Isoprenoid_synthase_dom_sf"/>
</dbReference>
<keyword evidence="3" id="KW-1185">Reference proteome</keyword>
<reference evidence="2 3" key="1">
    <citation type="submission" date="2020-08" db="EMBL/GenBank/DDBJ databases">
        <title>Sequencing the genomes of 1000 actinobacteria strains.</title>
        <authorList>
            <person name="Klenk H.-P."/>
        </authorList>
    </citation>
    <scope>NUCLEOTIDE SEQUENCE [LARGE SCALE GENOMIC DNA]</scope>
    <source>
        <strain evidence="2 3">DSM 17294</strain>
    </source>
</reference>
<dbReference type="EMBL" id="JACHNF010000001">
    <property type="protein sequence ID" value="MBB5980871.1"/>
    <property type="molecule type" value="Genomic_DNA"/>
</dbReference>
<name>A0A841DSH1_9ACTN</name>
<dbReference type="PANTHER" id="PTHR12001">
    <property type="entry name" value="GERANYLGERANYL PYROPHOSPHATE SYNTHASE"/>
    <property type="match status" value="1"/>
</dbReference>
<organism evidence="2 3">
    <name type="scientific">Kribbella solani</name>
    <dbReference type="NCBI Taxonomy" id="236067"/>
    <lineage>
        <taxon>Bacteria</taxon>
        <taxon>Bacillati</taxon>
        <taxon>Actinomycetota</taxon>
        <taxon>Actinomycetes</taxon>
        <taxon>Propionibacteriales</taxon>
        <taxon>Kribbellaceae</taxon>
        <taxon>Kribbella</taxon>
    </lineage>
</organism>
<comment type="caution">
    <text evidence="2">The sequence shown here is derived from an EMBL/GenBank/DDBJ whole genome shotgun (WGS) entry which is preliminary data.</text>
</comment>
<keyword evidence="1" id="KW-0808">Transferase</keyword>
<evidence type="ECO:0000313" key="3">
    <source>
        <dbReference type="Proteomes" id="UP000558997"/>
    </source>
</evidence>
<dbReference type="Pfam" id="PF00348">
    <property type="entry name" value="polyprenyl_synt"/>
    <property type="match status" value="1"/>
</dbReference>
<dbReference type="RefSeq" id="WP_184836917.1">
    <property type="nucleotide sequence ID" value="NZ_BAAAVN010000003.1"/>
</dbReference>
<dbReference type="Gene3D" id="1.10.600.10">
    <property type="entry name" value="Farnesyl Diphosphate Synthase"/>
    <property type="match status" value="1"/>
</dbReference>